<feature type="region of interest" description="Disordered" evidence="2">
    <location>
        <begin position="1"/>
        <end position="142"/>
    </location>
</feature>
<protein>
    <recommendedName>
        <fullName evidence="3">EF-hand domain-containing protein</fullName>
    </recommendedName>
</protein>
<comment type="similarity">
    <text evidence="1">Belongs to the TPPP family.</text>
</comment>
<dbReference type="Gene3D" id="1.10.238.10">
    <property type="entry name" value="EF-hand"/>
    <property type="match status" value="1"/>
</dbReference>
<keyword evidence="5" id="KW-1185">Reference proteome</keyword>
<dbReference type="Pfam" id="PF05517">
    <property type="entry name" value="p25-alpha"/>
    <property type="match status" value="1"/>
</dbReference>
<reference evidence="4" key="2">
    <citation type="submission" date="2020-06" db="EMBL/GenBank/DDBJ databases">
        <authorList>
            <person name="Sheffer M."/>
        </authorList>
    </citation>
    <scope>NUCLEOTIDE SEQUENCE</scope>
</reference>
<evidence type="ECO:0000259" key="3">
    <source>
        <dbReference type="PROSITE" id="PS50222"/>
    </source>
</evidence>
<dbReference type="GO" id="GO:0046785">
    <property type="term" value="P:microtubule polymerization"/>
    <property type="evidence" value="ECO:0007669"/>
    <property type="project" value="InterPro"/>
</dbReference>
<dbReference type="GO" id="GO:0015631">
    <property type="term" value="F:tubulin binding"/>
    <property type="evidence" value="ECO:0007669"/>
    <property type="project" value="InterPro"/>
</dbReference>
<reference evidence="4" key="1">
    <citation type="journal article" date="2020" name="bioRxiv">
        <title>Chromosome-level reference genome of the European wasp spider Argiope bruennichi: a resource for studies on range expansion and evolutionary adaptation.</title>
        <authorList>
            <person name="Sheffer M.M."/>
            <person name="Hoppe A."/>
            <person name="Krehenwinkel H."/>
            <person name="Uhl G."/>
            <person name="Kuss A.W."/>
            <person name="Jensen L."/>
            <person name="Jensen C."/>
            <person name="Gillespie R.G."/>
            <person name="Hoff K.J."/>
            <person name="Prost S."/>
        </authorList>
    </citation>
    <scope>NUCLEOTIDE SEQUENCE</scope>
</reference>
<organism evidence="4 5">
    <name type="scientific">Argiope bruennichi</name>
    <name type="common">Wasp spider</name>
    <name type="synonym">Aranea bruennichi</name>
    <dbReference type="NCBI Taxonomy" id="94029"/>
    <lineage>
        <taxon>Eukaryota</taxon>
        <taxon>Metazoa</taxon>
        <taxon>Ecdysozoa</taxon>
        <taxon>Arthropoda</taxon>
        <taxon>Chelicerata</taxon>
        <taxon>Arachnida</taxon>
        <taxon>Araneae</taxon>
        <taxon>Araneomorphae</taxon>
        <taxon>Entelegynae</taxon>
        <taxon>Araneoidea</taxon>
        <taxon>Araneidae</taxon>
        <taxon>Argiope</taxon>
    </lineage>
</organism>
<feature type="compositionally biased region" description="Basic and acidic residues" evidence="2">
    <location>
        <begin position="15"/>
        <end position="51"/>
    </location>
</feature>
<gene>
    <name evidence="4" type="ORF">HNY73_016455</name>
</gene>
<dbReference type="AlphaFoldDB" id="A0A8T0EK73"/>
<evidence type="ECO:0000256" key="1">
    <source>
        <dbReference type="ARBA" id="ARBA00010994"/>
    </source>
</evidence>
<dbReference type="EMBL" id="JABXBU010002227">
    <property type="protein sequence ID" value="KAF8773834.1"/>
    <property type="molecule type" value="Genomic_DNA"/>
</dbReference>
<dbReference type="InterPro" id="IPR002048">
    <property type="entry name" value="EF_hand_dom"/>
</dbReference>
<comment type="caution">
    <text evidence="4">The sequence shown here is derived from an EMBL/GenBank/DDBJ whole genome shotgun (WGS) entry which is preliminary data.</text>
</comment>
<feature type="compositionally biased region" description="Basic and acidic residues" evidence="2">
    <location>
        <begin position="102"/>
        <end position="142"/>
    </location>
</feature>
<feature type="compositionally biased region" description="Basic and acidic residues" evidence="2">
    <location>
        <begin position="234"/>
        <end position="254"/>
    </location>
</feature>
<accession>A0A8T0EK73</accession>
<feature type="compositionally biased region" description="Polar residues" evidence="2">
    <location>
        <begin position="1"/>
        <end position="13"/>
    </location>
</feature>
<evidence type="ECO:0000256" key="2">
    <source>
        <dbReference type="SAM" id="MobiDB-lite"/>
    </source>
</evidence>
<dbReference type="SUPFAM" id="SSF47473">
    <property type="entry name" value="EF-hand"/>
    <property type="match status" value="1"/>
</dbReference>
<feature type="compositionally biased region" description="Basic and acidic residues" evidence="2">
    <location>
        <begin position="58"/>
        <end position="88"/>
    </location>
</feature>
<sequence length="284" mass="31894">MSAVQNTADTPGKNNAKEKTASETKEDSGSSDDENKSSTSSKKKDPLDVSRQEAASGGEKKNSESNMDYRDETKKKYKGPTDNKQKDAESEDEKNDSPAVAKGKDDAAKKEDVSSEKEVSPINKEKVDSVLHEKESPTGPKDLHYLFQKYSDEEESTKDSEKITLQLFKKWLIQASLLDKGDDITEEYITELFEKYASEKDIIDFEEFQELLYGMAEETKQSYSEVEHKILTAGKPHSEINEDEDLHKAIEDSMGKICASSSEERQSKESESSDSSNKEKNENL</sequence>
<dbReference type="InterPro" id="IPR008907">
    <property type="entry name" value="TPP/p25"/>
</dbReference>
<dbReference type="Proteomes" id="UP000807504">
    <property type="component" value="Unassembled WGS sequence"/>
</dbReference>
<feature type="compositionally biased region" description="Basic and acidic residues" evidence="2">
    <location>
        <begin position="262"/>
        <end position="284"/>
    </location>
</feature>
<evidence type="ECO:0000313" key="5">
    <source>
        <dbReference type="Proteomes" id="UP000807504"/>
    </source>
</evidence>
<name>A0A8T0EK73_ARGBR</name>
<feature type="domain" description="EF-hand" evidence="3">
    <location>
        <begin position="184"/>
        <end position="218"/>
    </location>
</feature>
<proteinExistence type="inferred from homology"/>
<dbReference type="InterPro" id="IPR011992">
    <property type="entry name" value="EF-hand-dom_pair"/>
</dbReference>
<evidence type="ECO:0000313" key="4">
    <source>
        <dbReference type="EMBL" id="KAF8773834.1"/>
    </source>
</evidence>
<dbReference type="GO" id="GO:0005509">
    <property type="term" value="F:calcium ion binding"/>
    <property type="evidence" value="ECO:0007669"/>
    <property type="project" value="InterPro"/>
</dbReference>
<feature type="region of interest" description="Disordered" evidence="2">
    <location>
        <begin position="234"/>
        <end position="284"/>
    </location>
</feature>
<dbReference type="PROSITE" id="PS50222">
    <property type="entry name" value="EF_HAND_2"/>
    <property type="match status" value="1"/>
</dbReference>